<evidence type="ECO:0000256" key="4">
    <source>
        <dbReference type="ARBA" id="ARBA00022553"/>
    </source>
</evidence>
<dbReference type="GO" id="GO:0034355">
    <property type="term" value="P:NAD+ biosynthetic process via the salvage pathway"/>
    <property type="evidence" value="ECO:0007669"/>
    <property type="project" value="TreeGrafter"/>
</dbReference>
<dbReference type="SUPFAM" id="SSF51690">
    <property type="entry name" value="Nicotinate/Quinolinate PRTase C-terminal domain-like"/>
    <property type="match status" value="1"/>
</dbReference>
<dbReference type="GO" id="GO:0005829">
    <property type="term" value="C:cytosol"/>
    <property type="evidence" value="ECO:0007669"/>
    <property type="project" value="TreeGrafter"/>
</dbReference>
<evidence type="ECO:0000256" key="6">
    <source>
        <dbReference type="ARBA" id="ARBA00022642"/>
    </source>
</evidence>
<evidence type="ECO:0000256" key="9">
    <source>
        <dbReference type="RuleBase" id="RU365100"/>
    </source>
</evidence>
<evidence type="ECO:0000256" key="8">
    <source>
        <dbReference type="ARBA" id="ARBA00048668"/>
    </source>
</evidence>
<evidence type="ECO:0000259" key="11">
    <source>
        <dbReference type="Pfam" id="PF17767"/>
    </source>
</evidence>
<organism evidence="13 14">
    <name type="scientific">Tumebacillus permanentifrigoris</name>
    <dbReference type="NCBI Taxonomy" id="378543"/>
    <lineage>
        <taxon>Bacteria</taxon>
        <taxon>Bacillati</taxon>
        <taxon>Bacillota</taxon>
        <taxon>Bacilli</taxon>
        <taxon>Bacillales</taxon>
        <taxon>Alicyclobacillaceae</taxon>
        <taxon>Tumebacillus</taxon>
    </lineage>
</organism>
<dbReference type="NCBIfam" id="NF006694">
    <property type="entry name" value="PRK09243.1-1"/>
    <property type="match status" value="1"/>
</dbReference>
<dbReference type="EMBL" id="QGGL01000008">
    <property type="protein sequence ID" value="PWK13045.1"/>
    <property type="molecule type" value="Genomic_DNA"/>
</dbReference>
<proteinExistence type="inferred from homology"/>
<dbReference type="Pfam" id="PF17956">
    <property type="entry name" value="NAPRTase_C"/>
    <property type="match status" value="1"/>
</dbReference>
<keyword evidence="7 9" id="KW-0808">Transferase</keyword>
<dbReference type="OrthoDB" id="9770610at2"/>
<reference evidence="13 14" key="1">
    <citation type="submission" date="2018-05" db="EMBL/GenBank/DDBJ databases">
        <title>Genomic Encyclopedia of Type Strains, Phase IV (KMG-IV): sequencing the most valuable type-strain genomes for metagenomic binning, comparative biology and taxonomic classification.</title>
        <authorList>
            <person name="Goeker M."/>
        </authorList>
    </citation>
    <scope>NUCLEOTIDE SEQUENCE [LARGE SCALE GENOMIC DNA]</scope>
    <source>
        <strain evidence="13 14">DSM 18773</strain>
    </source>
</reference>
<protein>
    <recommendedName>
        <fullName evidence="3 9">Nicotinate phosphoribosyltransferase</fullName>
        <ecNumber evidence="3 9">6.3.4.21</ecNumber>
    </recommendedName>
</protein>
<evidence type="ECO:0000313" key="14">
    <source>
        <dbReference type="Proteomes" id="UP000245634"/>
    </source>
</evidence>
<dbReference type="InterPro" id="IPR006405">
    <property type="entry name" value="Nic_PRibTrfase_pncB"/>
</dbReference>
<feature type="domain" description="Nicotinate phosphoribosyltransferase N-terminal" evidence="11">
    <location>
        <begin position="8"/>
        <end position="133"/>
    </location>
</feature>
<dbReference type="PANTHER" id="PTHR11098">
    <property type="entry name" value="NICOTINATE PHOSPHORIBOSYLTRANSFERASE"/>
    <property type="match status" value="1"/>
</dbReference>
<feature type="domain" description="Nicotinate phosphoribosyltransferase C-terminal" evidence="12">
    <location>
        <begin position="361"/>
        <end position="471"/>
    </location>
</feature>
<dbReference type="Proteomes" id="UP000245634">
    <property type="component" value="Unassembled WGS sequence"/>
</dbReference>
<dbReference type="InterPro" id="IPR007229">
    <property type="entry name" value="Nic_PRibTrfase-Fam"/>
</dbReference>
<dbReference type="Gene3D" id="3.20.20.70">
    <property type="entry name" value="Aldolase class I"/>
    <property type="match status" value="1"/>
</dbReference>
<evidence type="ECO:0000259" key="12">
    <source>
        <dbReference type="Pfam" id="PF17956"/>
    </source>
</evidence>
<evidence type="ECO:0000256" key="1">
    <source>
        <dbReference type="ARBA" id="ARBA00004952"/>
    </source>
</evidence>
<gene>
    <name evidence="13" type="ORF">C7459_10863</name>
</gene>
<keyword evidence="4" id="KW-0597">Phosphoprotein</keyword>
<dbReference type="Pfam" id="PF04095">
    <property type="entry name" value="NAPRTase"/>
    <property type="match status" value="1"/>
</dbReference>
<feature type="domain" description="Nicotinate/nicotinamide phosphoribosyltransferase" evidence="10">
    <location>
        <begin position="155"/>
        <end position="325"/>
    </location>
</feature>
<accession>A0A316DCK7</accession>
<comment type="PTM">
    <text evidence="9">Transiently phosphorylated on a His residue during the reaction cycle. Phosphorylation strongly increases the affinity for substrates and increases the rate of nicotinate D-ribonucleotide production. Dephosphorylation regenerates the low-affinity form of the enzyme, leading to product release.</text>
</comment>
<keyword evidence="14" id="KW-1185">Reference proteome</keyword>
<evidence type="ECO:0000313" key="13">
    <source>
        <dbReference type="EMBL" id="PWK13045.1"/>
    </source>
</evidence>
<evidence type="ECO:0000256" key="3">
    <source>
        <dbReference type="ARBA" id="ARBA00013236"/>
    </source>
</evidence>
<dbReference type="FunFam" id="3.20.20.70:FF:000076">
    <property type="entry name" value="Nicotinate phosphoribosyltransferase"/>
    <property type="match status" value="1"/>
</dbReference>
<dbReference type="NCBIfam" id="TIGR01513">
    <property type="entry name" value="NAPRTase_put"/>
    <property type="match status" value="1"/>
</dbReference>
<comment type="pathway">
    <text evidence="1 9">Cofactor biosynthesis; NAD(+) biosynthesis; nicotinate D-ribonucleotide from nicotinate: step 1/1.</text>
</comment>
<dbReference type="UniPathway" id="UPA00253">
    <property type="reaction ID" value="UER00457"/>
</dbReference>
<dbReference type="PIRSF" id="PIRSF000484">
    <property type="entry name" value="NAPRT"/>
    <property type="match status" value="1"/>
</dbReference>
<dbReference type="InterPro" id="IPR040727">
    <property type="entry name" value="NAPRTase_N"/>
</dbReference>
<name>A0A316DCK7_9BACL</name>
<dbReference type="AlphaFoldDB" id="A0A316DCK7"/>
<comment type="similarity">
    <text evidence="2 9">Belongs to the NAPRTase family.</text>
</comment>
<dbReference type="InterPro" id="IPR036068">
    <property type="entry name" value="Nicotinate_pribotase-like_C"/>
</dbReference>
<keyword evidence="6 9" id="KW-0662">Pyridine nucleotide biosynthesis</keyword>
<dbReference type="GO" id="GO:0004516">
    <property type="term" value="F:nicotinate phosphoribosyltransferase activity"/>
    <property type="evidence" value="ECO:0007669"/>
    <property type="project" value="UniProtKB-UniRule"/>
</dbReference>
<dbReference type="Pfam" id="PF17767">
    <property type="entry name" value="NAPRTase_N"/>
    <property type="match status" value="1"/>
</dbReference>
<keyword evidence="5 9" id="KW-0436">Ligase</keyword>
<comment type="function">
    <text evidence="9">Catalyzes the first step in the biosynthesis of NAD from nicotinic acid, the ATP-dependent synthesis of beta-nicotinate D-ribonucleotide from nicotinate and 5-phospho-D-ribose 1-phosphate.</text>
</comment>
<comment type="caution">
    <text evidence="13">The sequence shown here is derived from an EMBL/GenBank/DDBJ whole genome shotgun (WGS) entry which is preliminary data.</text>
</comment>
<dbReference type="PANTHER" id="PTHR11098:SF1">
    <property type="entry name" value="NICOTINATE PHOSPHORIBOSYLTRANSFERASE"/>
    <property type="match status" value="1"/>
</dbReference>
<dbReference type="CDD" id="cd01570">
    <property type="entry name" value="NAPRTase_A"/>
    <property type="match status" value="1"/>
</dbReference>
<dbReference type="SUPFAM" id="SSF54675">
    <property type="entry name" value="Nicotinate/Quinolinate PRTase N-terminal domain-like"/>
    <property type="match status" value="1"/>
</dbReference>
<keyword evidence="13" id="KW-0328">Glycosyltransferase</keyword>
<evidence type="ECO:0000256" key="2">
    <source>
        <dbReference type="ARBA" id="ARBA00010897"/>
    </source>
</evidence>
<evidence type="ECO:0000256" key="7">
    <source>
        <dbReference type="ARBA" id="ARBA00022679"/>
    </source>
</evidence>
<dbReference type="InterPro" id="IPR013785">
    <property type="entry name" value="Aldolase_TIM"/>
</dbReference>
<dbReference type="RefSeq" id="WP_109688981.1">
    <property type="nucleotide sequence ID" value="NZ_QGGL01000008.1"/>
</dbReference>
<dbReference type="InterPro" id="IPR041619">
    <property type="entry name" value="NAPRTase_C"/>
</dbReference>
<sequence>MNVHDLALHTDKYQINMMYAHWFHGTENNRAVFEAFFRKRPFKNGFAVFAGLQRIVDYLSSLRFSEETLAYLAEQEENYDPKFLDALREFRFTGDLYCVKEGTIVFPNEPLIRVEARIFEAQLIETAVLNFMNYQTLIATKAARIKQVAPDDILLEFGTRRAQEADAAVWGARSAYIAGFHATSNVRAGMLFDIPAKGTHAHSWVQDHDSELESFERFAEALPNTVTLLVDTYDTLKSGVPNAIKVAKHMESQGKRMGGIRLDSGDLAYLSKQARQMLDEAGLPYVKIVASNDLDEHTILHLKSEGARIDTWGVGTQLITASDQPSLGGVYKLVAREQGGAYIPTIKISGNPEKITTPGFKTVYRIINRATGKAEADYIALTTETDVRNGDRIKLFDPVHTYIHKFVTDYEAQDLLQPIFVNGELLYELPTLGQIRDYHEEQKQLFWPEYLRLLNPELYPVDLSQEVWDMKMRLIHEHHQATDDKN</sequence>
<dbReference type="GO" id="GO:0047280">
    <property type="term" value="F:nicotinamide phosphoribosyltransferase activity"/>
    <property type="evidence" value="ECO:0007669"/>
    <property type="project" value="UniProtKB-ARBA"/>
</dbReference>
<dbReference type="NCBIfam" id="NF009131">
    <property type="entry name" value="PRK12484.1"/>
    <property type="match status" value="1"/>
</dbReference>
<dbReference type="InterPro" id="IPR041525">
    <property type="entry name" value="N/Namide_PRibTrfase"/>
</dbReference>
<dbReference type="EC" id="6.3.4.21" evidence="3 9"/>
<comment type="catalytic activity">
    <reaction evidence="8 9">
        <text>5-phospho-alpha-D-ribose 1-diphosphate + nicotinate + ATP + H2O = nicotinate beta-D-ribonucleotide + ADP + phosphate + diphosphate</text>
        <dbReference type="Rhea" id="RHEA:36163"/>
        <dbReference type="ChEBI" id="CHEBI:15377"/>
        <dbReference type="ChEBI" id="CHEBI:30616"/>
        <dbReference type="ChEBI" id="CHEBI:32544"/>
        <dbReference type="ChEBI" id="CHEBI:33019"/>
        <dbReference type="ChEBI" id="CHEBI:43474"/>
        <dbReference type="ChEBI" id="CHEBI:57502"/>
        <dbReference type="ChEBI" id="CHEBI:58017"/>
        <dbReference type="ChEBI" id="CHEBI:456216"/>
        <dbReference type="EC" id="6.3.4.21"/>
    </reaction>
</comment>
<evidence type="ECO:0000259" key="10">
    <source>
        <dbReference type="Pfam" id="PF04095"/>
    </source>
</evidence>
<dbReference type="Gene3D" id="3.20.140.10">
    <property type="entry name" value="nicotinate phosphoribosyltransferase"/>
    <property type="match status" value="1"/>
</dbReference>
<evidence type="ECO:0000256" key="5">
    <source>
        <dbReference type="ARBA" id="ARBA00022598"/>
    </source>
</evidence>
<dbReference type="NCBIfam" id="NF006695">
    <property type="entry name" value="PRK09243.1-2"/>
    <property type="match status" value="1"/>
</dbReference>